<proteinExistence type="predicted"/>
<dbReference type="AlphaFoldDB" id="A0A6C0HK32"/>
<dbReference type="InterPro" id="IPR050652">
    <property type="entry name" value="AN1_A20_ZnFinger"/>
</dbReference>
<evidence type="ECO:0000259" key="4">
    <source>
        <dbReference type="PROSITE" id="PS51039"/>
    </source>
</evidence>
<protein>
    <recommendedName>
        <fullName evidence="4">AN1-type domain-containing protein</fullName>
    </recommendedName>
</protein>
<reference evidence="5" key="1">
    <citation type="journal article" date="2020" name="Nature">
        <title>Giant virus diversity and host interactions through global metagenomics.</title>
        <authorList>
            <person name="Schulz F."/>
            <person name="Roux S."/>
            <person name="Paez-Espino D."/>
            <person name="Jungbluth S."/>
            <person name="Walsh D.A."/>
            <person name="Denef V.J."/>
            <person name="McMahon K.D."/>
            <person name="Konstantinidis K.T."/>
            <person name="Eloe-Fadrosh E.A."/>
            <person name="Kyrpides N.C."/>
            <person name="Woyke T."/>
        </authorList>
    </citation>
    <scope>NUCLEOTIDE SEQUENCE</scope>
    <source>
        <strain evidence="5">GVMAG-M-3300023184-121</strain>
    </source>
</reference>
<dbReference type="GO" id="GO:0008270">
    <property type="term" value="F:zinc ion binding"/>
    <property type="evidence" value="ECO:0007669"/>
    <property type="project" value="UniProtKB-KW"/>
</dbReference>
<dbReference type="InterPro" id="IPR035896">
    <property type="entry name" value="AN1-like_Znf"/>
</dbReference>
<organism evidence="5">
    <name type="scientific">viral metagenome</name>
    <dbReference type="NCBI Taxonomy" id="1070528"/>
    <lineage>
        <taxon>unclassified sequences</taxon>
        <taxon>metagenomes</taxon>
        <taxon>organismal metagenomes</taxon>
    </lineage>
</organism>
<evidence type="ECO:0000256" key="2">
    <source>
        <dbReference type="ARBA" id="ARBA00022771"/>
    </source>
</evidence>
<dbReference type="Pfam" id="PF01428">
    <property type="entry name" value="zf-AN1"/>
    <property type="match status" value="1"/>
</dbReference>
<evidence type="ECO:0000313" key="5">
    <source>
        <dbReference type="EMBL" id="QHT80849.1"/>
    </source>
</evidence>
<dbReference type="SUPFAM" id="SSF118310">
    <property type="entry name" value="AN1-like Zinc finger"/>
    <property type="match status" value="1"/>
</dbReference>
<evidence type="ECO:0000256" key="3">
    <source>
        <dbReference type="ARBA" id="ARBA00022833"/>
    </source>
</evidence>
<dbReference type="SMART" id="SM00154">
    <property type="entry name" value="ZnF_AN1"/>
    <property type="match status" value="1"/>
</dbReference>
<dbReference type="EMBL" id="MN739975">
    <property type="protein sequence ID" value="QHT80849.1"/>
    <property type="molecule type" value="Genomic_DNA"/>
</dbReference>
<sequence length="65" mass="7683">MTERCVTCKKKLGVMKYTCKCDGHFCISHLPPQEHQCTYDFRKEAQKVIQKQMDSEPRVSSFERI</sequence>
<accession>A0A6C0HK32</accession>
<evidence type="ECO:0000256" key="1">
    <source>
        <dbReference type="ARBA" id="ARBA00022723"/>
    </source>
</evidence>
<dbReference type="InterPro" id="IPR000058">
    <property type="entry name" value="Znf_AN1"/>
</dbReference>
<keyword evidence="3" id="KW-0862">Zinc</keyword>
<dbReference type="PROSITE" id="PS51039">
    <property type="entry name" value="ZF_AN1"/>
    <property type="match status" value="1"/>
</dbReference>
<keyword evidence="1" id="KW-0479">Metal-binding</keyword>
<keyword evidence="2" id="KW-0863">Zinc-finger</keyword>
<dbReference type="PANTHER" id="PTHR10634:SF67">
    <property type="entry name" value="AN1-TYPE ZINC FINGER PROTEIN 3"/>
    <property type="match status" value="1"/>
</dbReference>
<dbReference type="Gene3D" id="4.10.1110.10">
    <property type="entry name" value="AN1-like Zinc finger"/>
    <property type="match status" value="1"/>
</dbReference>
<feature type="domain" description="AN1-type" evidence="4">
    <location>
        <begin position="1"/>
        <end position="45"/>
    </location>
</feature>
<dbReference type="PANTHER" id="PTHR10634">
    <property type="entry name" value="AN1-TYPE ZINC FINGER PROTEIN"/>
    <property type="match status" value="1"/>
</dbReference>
<name>A0A6C0HK32_9ZZZZ</name>